<accession>A0A402D671</accession>
<dbReference type="InterPro" id="IPR036812">
    <property type="entry name" value="NAD(P)_OxRdtase_dom_sf"/>
</dbReference>
<keyword evidence="2" id="KW-0521">NADP</keyword>
<evidence type="ECO:0000256" key="1">
    <source>
        <dbReference type="ARBA" id="ARBA00006515"/>
    </source>
</evidence>
<dbReference type="AlphaFoldDB" id="A0A402D671"/>
<dbReference type="PANTHER" id="PTHR43150:SF2">
    <property type="entry name" value="HYPERKINETIC, ISOFORM M"/>
    <property type="match status" value="1"/>
</dbReference>
<keyword evidence="5" id="KW-1185">Reference proteome</keyword>
<dbReference type="PANTHER" id="PTHR43150">
    <property type="entry name" value="HYPERKINETIC, ISOFORM M"/>
    <property type="match status" value="1"/>
</dbReference>
<dbReference type="OrthoDB" id="9804790at2"/>
<dbReference type="Gene3D" id="3.20.20.100">
    <property type="entry name" value="NADP-dependent oxidoreductase domain"/>
    <property type="match status" value="1"/>
</dbReference>
<reference evidence="4 5" key="1">
    <citation type="journal article" date="2019" name="Int. J. Syst. Evol. Microbiol.">
        <title>Capsulimonas corticalis gen. nov., sp. nov., an aerobic capsulated bacterium, of a novel bacterial order, Capsulimonadales ord. nov., of the class Armatimonadia of the phylum Armatimonadetes.</title>
        <authorList>
            <person name="Li J."/>
            <person name="Kudo C."/>
            <person name="Tonouchi A."/>
        </authorList>
    </citation>
    <scope>NUCLEOTIDE SEQUENCE [LARGE SCALE GENOMIC DNA]</scope>
    <source>
        <strain evidence="4 5">AX-7</strain>
    </source>
</reference>
<name>A0A402D671_9BACT</name>
<sequence length="328" mass="35725">MQYRNLGKSGLKVSEVALGSWLTYGNATEAETAEACIDHAYQLGINFFDTANAYAGGAAERVVGKALAKYPRSSYVLATKVYFGMGDGPNDRGLSRKHIFEQCAASLERLGVDYIDLYQCHRFDSETPVEETLMALDDLTRQGKILYYGVSEWTGDQIANAAEITRELRLHPIASNQPQYSMLARGIEREVIPVSEREGIGQVVFSPLAQGLLTGKYKPGQPPPVGSRAADPHQNQFLKNGELDSYVHDRIRVDDALLAKIQRLLPIAEEAGLKPSQLALAWCLRQKNVASVINGASRPSQIDDNIGAAGVTLSDDVLAKISAVLSSE</sequence>
<dbReference type="InterPro" id="IPR005399">
    <property type="entry name" value="K_chnl_volt-dep_bsu_KCNAB-rel"/>
</dbReference>
<dbReference type="GO" id="GO:0005829">
    <property type="term" value="C:cytosol"/>
    <property type="evidence" value="ECO:0007669"/>
    <property type="project" value="UniProtKB-ARBA"/>
</dbReference>
<evidence type="ECO:0000313" key="4">
    <source>
        <dbReference type="EMBL" id="BDI32058.1"/>
    </source>
</evidence>
<comment type="similarity">
    <text evidence="1">Belongs to the shaker potassium channel beta subunit family.</text>
</comment>
<dbReference type="EMBL" id="AP025739">
    <property type="protein sequence ID" value="BDI32058.1"/>
    <property type="molecule type" value="Genomic_DNA"/>
</dbReference>
<protein>
    <submittedName>
        <fullName evidence="4">Aldo/keto reductase</fullName>
    </submittedName>
</protein>
<dbReference type="FunFam" id="3.20.20.100:FF:000004">
    <property type="entry name" value="Oxidoreductase, aldo/keto reductase"/>
    <property type="match status" value="1"/>
</dbReference>
<dbReference type="SUPFAM" id="SSF51430">
    <property type="entry name" value="NAD(P)-linked oxidoreductase"/>
    <property type="match status" value="1"/>
</dbReference>
<dbReference type="InterPro" id="IPR023210">
    <property type="entry name" value="NADP_OxRdtase_dom"/>
</dbReference>
<dbReference type="RefSeq" id="WP_119324982.1">
    <property type="nucleotide sequence ID" value="NZ_AP025739.1"/>
</dbReference>
<evidence type="ECO:0000313" key="5">
    <source>
        <dbReference type="Proteomes" id="UP000287394"/>
    </source>
</evidence>
<evidence type="ECO:0000256" key="3">
    <source>
        <dbReference type="ARBA" id="ARBA00023002"/>
    </source>
</evidence>
<keyword evidence="3" id="KW-0560">Oxidoreductase</keyword>
<dbReference type="KEGG" id="ccot:CCAX7_41090"/>
<evidence type="ECO:0000256" key="2">
    <source>
        <dbReference type="ARBA" id="ARBA00022857"/>
    </source>
</evidence>
<dbReference type="GO" id="GO:0016491">
    <property type="term" value="F:oxidoreductase activity"/>
    <property type="evidence" value="ECO:0007669"/>
    <property type="project" value="UniProtKB-KW"/>
</dbReference>
<gene>
    <name evidence="4" type="ORF">CCAX7_41090</name>
</gene>
<dbReference type="CDD" id="cd19074">
    <property type="entry name" value="Aldo_ket_red_shaker-like"/>
    <property type="match status" value="1"/>
</dbReference>
<organism evidence="4 5">
    <name type="scientific">Capsulimonas corticalis</name>
    <dbReference type="NCBI Taxonomy" id="2219043"/>
    <lineage>
        <taxon>Bacteria</taxon>
        <taxon>Bacillati</taxon>
        <taxon>Armatimonadota</taxon>
        <taxon>Armatimonadia</taxon>
        <taxon>Capsulimonadales</taxon>
        <taxon>Capsulimonadaceae</taxon>
        <taxon>Capsulimonas</taxon>
    </lineage>
</organism>
<dbReference type="Pfam" id="PF00248">
    <property type="entry name" value="Aldo_ket_red"/>
    <property type="match status" value="1"/>
</dbReference>
<proteinExistence type="inferred from homology"/>
<dbReference type="Proteomes" id="UP000287394">
    <property type="component" value="Chromosome"/>
</dbReference>